<feature type="chain" id="PRO_5003396214" evidence="6">
    <location>
        <begin position="23"/>
        <end position="392"/>
    </location>
</feature>
<reference evidence="10" key="3">
    <citation type="submission" date="2011-05" db="EMBL/GenBank/DDBJ databases">
        <title>Complete sequence of Methylomonas methanica MC09.</title>
        <authorList>
            <consortium name="US DOE Joint Genome Institute"/>
            <person name="Lucas S."/>
            <person name="Han J."/>
            <person name="Lapidus A."/>
            <person name="Cheng J.-F."/>
            <person name="Goodwin L."/>
            <person name="Pitluck S."/>
            <person name="Peters L."/>
            <person name="Mikhailova N."/>
            <person name="Teshima H."/>
            <person name="Han C."/>
            <person name="Tapia R."/>
            <person name="Land M."/>
            <person name="Hauser L."/>
            <person name="Kyrpides N."/>
            <person name="Ivanova N."/>
            <person name="Pagani I."/>
            <person name="Stein L."/>
            <person name="Woyke T."/>
        </authorList>
    </citation>
    <scope>NUCLEOTIDE SEQUENCE [LARGE SCALE GENOMIC DNA]</scope>
    <source>
        <strain evidence="10">MC09</strain>
    </source>
</reference>
<dbReference type="InterPro" id="IPR036737">
    <property type="entry name" value="OmpA-like_sf"/>
</dbReference>
<dbReference type="eggNOG" id="COG2885">
    <property type="taxonomic scope" value="Bacteria"/>
</dbReference>
<evidence type="ECO:0000256" key="3">
    <source>
        <dbReference type="ARBA" id="ARBA00023237"/>
    </source>
</evidence>
<dbReference type="Gene3D" id="3.40.50.410">
    <property type="entry name" value="von Willebrand factor, type A domain"/>
    <property type="match status" value="1"/>
</dbReference>
<dbReference type="Pfam" id="PF00691">
    <property type="entry name" value="OmpA"/>
    <property type="match status" value="1"/>
</dbReference>
<dbReference type="STRING" id="857087.Metme_3894"/>
<reference evidence="9 10" key="1">
    <citation type="journal article" date="2011" name="J. Bacteriol.">
        <title>Complete Genome Sequence of the Aerobic Marine Methanotroph Methylomonas methanica MC09.</title>
        <authorList>
            <person name="Boden R."/>
            <person name="Cunliffe M."/>
            <person name="Scanlan J."/>
            <person name="Moussard H."/>
            <person name="Kits K.D."/>
            <person name="Klotz M.G."/>
            <person name="Jetten M.S."/>
            <person name="Vuilleumier S."/>
            <person name="Han J."/>
            <person name="Peters L."/>
            <person name="Mikhailova N."/>
            <person name="Teshima H."/>
            <person name="Tapia R."/>
            <person name="Kyrpides N."/>
            <person name="Ivanova N."/>
            <person name="Pagani I."/>
            <person name="Cheng J.F."/>
            <person name="Goodwin L."/>
            <person name="Han C."/>
            <person name="Hauser L."/>
            <person name="Land M.L."/>
            <person name="Lapidus A."/>
            <person name="Lucas S."/>
            <person name="Pitluck S."/>
            <person name="Woyke T."/>
            <person name="Stein L."/>
            <person name="Murrell J.C."/>
        </authorList>
    </citation>
    <scope>NUCLEOTIDE SEQUENCE [LARGE SCALE GENOMIC DNA]</scope>
    <source>
        <strain evidence="9 10">MC09</strain>
    </source>
</reference>
<reference key="2">
    <citation type="submission" date="2011-05" db="EMBL/GenBank/DDBJ databases">
        <title>Complete genome sequence of the aerobic marine methanotroph Methylomonas methanica MC09.</title>
        <authorList>
            <person name="Boden R."/>
            <person name="Cunliffe M."/>
            <person name="Scanlan J."/>
            <person name="Moussard H."/>
            <person name="Kits K.D."/>
            <person name="Klotz M."/>
            <person name="Jetten M."/>
            <person name="Vuilleumier S."/>
            <person name="Han J."/>
            <person name="Peters L."/>
            <person name="Mikhailova N."/>
            <person name="Teshima H."/>
            <person name="Tapia R."/>
            <person name="Kyrpides N."/>
            <person name="Ivanova N."/>
            <person name="Pagani I."/>
            <person name="Cheng J.-F."/>
            <person name="Goodwin L."/>
            <person name="Han C."/>
            <person name="Hauser L."/>
            <person name="Land M."/>
            <person name="Lapidus A."/>
            <person name="Lucas S."/>
            <person name="Pitluck S."/>
            <person name="Woyke T."/>
            <person name="Stein L.Y."/>
            <person name="Murrell C."/>
        </authorList>
    </citation>
    <scope>NUCLEOTIDE SEQUENCE</scope>
    <source>
        <strain>MC09</strain>
    </source>
</reference>
<feature type="region of interest" description="Disordered" evidence="5">
    <location>
        <begin position="363"/>
        <end position="392"/>
    </location>
</feature>
<comment type="subcellular location">
    <subcellularLocation>
        <location evidence="1">Cell outer membrane</location>
    </subcellularLocation>
</comment>
<evidence type="ECO:0000256" key="5">
    <source>
        <dbReference type="SAM" id="MobiDB-lite"/>
    </source>
</evidence>
<dbReference type="GO" id="GO:0009279">
    <property type="term" value="C:cell outer membrane"/>
    <property type="evidence" value="ECO:0007669"/>
    <property type="project" value="UniProtKB-SubCell"/>
</dbReference>
<feature type="compositionally biased region" description="Basic residues" evidence="5">
    <location>
        <begin position="381"/>
        <end position="392"/>
    </location>
</feature>
<accession>F9ZYH6</accession>
<dbReference type="RefSeq" id="WP_013820464.1">
    <property type="nucleotide sequence ID" value="NC_015572.1"/>
</dbReference>
<feature type="domain" description="VWFA" evidence="7">
    <location>
        <begin position="50"/>
        <end position="240"/>
    </location>
</feature>
<keyword evidence="3" id="KW-0998">Cell outer membrane</keyword>
<dbReference type="EMBL" id="CP002738">
    <property type="protein sequence ID" value="AEG02248.1"/>
    <property type="molecule type" value="Genomic_DNA"/>
</dbReference>
<evidence type="ECO:0000259" key="7">
    <source>
        <dbReference type="PROSITE" id="PS50234"/>
    </source>
</evidence>
<dbReference type="CDD" id="cd07185">
    <property type="entry name" value="OmpA_C-like"/>
    <property type="match status" value="1"/>
</dbReference>
<evidence type="ECO:0000256" key="6">
    <source>
        <dbReference type="SAM" id="SignalP"/>
    </source>
</evidence>
<evidence type="ECO:0000259" key="8">
    <source>
        <dbReference type="PROSITE" id="PS51123"/>
    </source>
</evidence>
<dbReference type="PROSITE" id="PS50234">
    <property type="entry name" value="VWFA"/>
    <property type="match status" value="1"/>
</dbReference>
<dbReference type="PROSITE" id="PS51257">
    <property type="entry name" value="PROKAR_LIPOPROTEIN"/>
    <property type="match status" value="1"/>
</dbReference>
<dbReference type="InterPro" id="IPR002035">
    <property type="entry name" value="VWF_A"/>
</dbReference>
<dbReference type="InterPro" id="IPR006665">
    <property type="entry name" value="OmpA-like"/>
</dbReference>
<dbReference type="CDD" id="cd00198">
    <property type="entry name" value="vWFA"/>
    <property type="match status" value="1"/>
</dbReference>
<proteinExistence type="predicted"/>
<evidence type="ECO:0000313" key="10">
    <source>
        <dbReference type="Proteomes" id="UP000008888"/>
    </source>
</evidence>
<dbReference type="eggNOG" id="COG2304">
    <property type="taxonomic scope" value="Bacteria"/>
</dbReference>
<dbReference type="InterPro" id="IPR050330">
    <property type="entry name" value="Bact_OuterMem_StrucFunc"/>
</dbReference>
<feature type="signal peptide" evidence="6">
    <location>
        <begin position="1"/>
        <end position="22"/>
    </location>
</feature>
<dbReference type="InterPro" id="IPR036465">
    <property type="entry name" value="vWFA_dom_sf"/>
</dbReference>
<protein>
    <submittedName>
        <fullName evidence="9">OmpA/MotB domain protein</fullName>
    </submittedName>
</protein>
<dbReference type="KEGG" id="mmt:Metme_3894"/>
<keyword evidence="6" id="KW-0732">Signal</keyword>
<dbReference type="OrthoDB" id="9792021at2"/>
<dbReference type="Proteomes" id="UP000008888">
    <property type="component" value="Chromosome"/>
</dbReference>
<name>F9ZYH6_METMM</name>
<dbReference type="AlphaFoldDB" id="F9ZYH6"/>
<dbReference type="PROSITE" id="PS01068">
    <property type="entry name" value="OMPA_1"/>
    <property type="match status" value="1"/>
</dbReference>
<dbReference type="Gene3D" id="3.30.1330.60">
    <property type="entry name" value="OmpA-like domain"/>
    <property type="match status" value="1"/>
</dbReference>
<keyword evidence="2 4" id="KW-0472">Membrane</keyword>
<organism evidence="9 10">
    <name type="scientific">Methylomonas methanica (strain DSM 25384 / MC09)</name>
    <dbReference type="NCBI Taxonomy" id="857087"/>
    <lineage>
        <taxon>Bacteria</taxon>
        <taxon>Pseudomonadati</taxon>
        <taxon>Pseudomonadota</taxon>
        <taxon>Gammaproteobacteria</taxon>
        <taxon>Methylococcales</taxon>
        <taxon>Methylococcaceae</taxon>
        <taxon>Methylomonas</taxon>
    </lineage>
</organism>
<feature type="domain" description="OmpA-like" evidence="8">
    <location>
        <begin position="276"/>
        <end position="392"/>
    </location>
</feature>
<dbReference type="PRINTS" id="PR01021">
    <property type="entry name" value="OMPADOMAIN"/>
</dbReference>
<dbReference type="SUPFAM" id="SSF53300">
    <property type="entry name" value="vWA-like"/>
    <property type="match status" value="1"/>
</dbReference>
<dbReference type="HOGENOM" id="CLU_049001_1_0_6"/>
<dbReference type="InterPro" id="IPR006664">
    <property type="entry name" value="OMP_bac"/>
</dbReference>
<evidence type="ECO:0000256" key="1">
    <source>
        <dbReference type="ARBA" id="ARBA00004442"/>
    </source>
</evidence>
<dbReference type="SUPFAM" id="SSF103088">
    <property type="entry name" value="OmpA-like"/>
    <property type="match status" value="1"/>
</dbReference>
<dbReference type="PROSITE" id="PS51123">
    <property type="entry name" value="OMPA_2"/>
    <property type="match status" value="1"/>
</dbReference>
<dbReference type="PANTHER" id="PTHR30329">
    <property type="entry name" value="STATOR ELEMENT OF FLAGELLAR MOTOR COMPLEX"/>
    <property type="match status" value="1"/>
</dbReference>
<dbReference type="PANTHER" id="PTHR30329:SF21">
    <property type="entry name" value="LIPOPROTEIN YIAD-RELATED"/>
    <property type="match status" value="1"/>
</dbReference>
<dbReference type="InterPro" id="IPR006690">
    <property type="entry name" value="OMPA-like_CS"/>
</dbReference>
<evidence type="ECO:0000256" key="4">
    <source>
        <dbReference type="PROSITE-ProRule" id="PRU00473"/>
    </source>
</evidence>
<evidence type="ECO:0000313" key="9">
    <source>
        <dbReference type="EMBL" id="AEG02248.1"/>
    </source>
</evidence>
<gene>
    <name evidence="9" type="ordered locus">Metme_3894</name>
</gene>
<keyword evidence="10" id="KW-1185">Reference proteome</keyword>
<sequence>MQKMLTLTAALTGALLSGCATQSSNNFQAFQADDLNAQVQAGLLVQKTNSFFVLNDSSSSMSKTYLNSAEYSGTKLDVEKNLLNKFNKTIPDITLSSGLRSFGFGPCLHWGSTQLNQPMQSYSTSSFESAITSLQCSSGGTPLATALSESNKDIASAPGNMALIIFSDGMDEVSPVPAAEALKAQYGDRLCVYTVWVGNDADIAGQAGLQEIVSTAGCGMATDAGAISNPAGMSDFVKQVFFKPGSPQDCSTQDDDLDGVNNCADKCPDTPKGAIVDKHGCWAFHGVLFDFDSDKVKSKYDPMIKNAVDVMKLNPSLTIEIEGHTDSYGTDAYNLKLSERRAISVKNELVSQGVNPNRLTTIGFGESQPVESNDTEEGRAFNRRVNYKRTDR</sequence>
<evidence type="ECO:0000256" key="2">
    <source>
        <dbReference type="ARBA" id="ARBA00023136"/>
    </source>
</evidence>